<dbReference type="PIRSF" id="PIRSF000724">
    <property type="entry name" value="Pgk"/>
    <property type="match status" value="1"/>
</dbReference>
<dbReference type="AlphaFoldDB" id="A0A084U2W1"/>
<dbReference type="FunFam" id="3.40.50.1260:FF:000001">
    <property type="entry name" value="Phosphoglycerate kinase"/>
    <property type="match status" value="1"/>
</dbReference>
<evidence type="ECO:0000256" key="12">
    <source>
        <dbReference type="PIRSR" id="PIRSR000724-2"/>
    </source>
</evidence>
<evidence type="ECO:0000256" key="10">
    <source>
        <dbReference type="HAMAP-Rule" id="MF_00145"/>
    </source>
</evidence>
<keyword evidence="9 10" id="KW-0324">Glycolysis</keyword>
<evidence type="ECO:0000256" key="7">
    <source>
        <dbReference type="ARBA" id="ARBA00022777"/>
    </source>
</evidence>
<feature type="binding site" evidence="10 12">
    <location>
        <position position="337"/>
    </location>
    <ligand>
        <name>ATP</name>
        <dbReference type="ChEBI" id="CHEBI:30616"/>
    </ligand>
</feature>
<feature type="binding site" evidence="11">
    <location>
        <position position="40"/>
    </location>
    <ligand>
        <name>(2R)-3-phosphoglycerate</name>
        <dbReference type="ChEBI" id="CHEBI:58272"/>
    </ligand>
</feature>
<feature type="binding site" evidence="10 11">
    <location>
        <begin position="23"/>
        <end position="25"/>
    </location>
    <ligand>
        <name>substrate</name>
    </ligand>
</feature>
<dbReference type="Pfam" id="PF00162">
    <property type="entry name" value="PGK"/>
    <property type="match status" value="1"/>
</dbReference>
<dbReference type="HAMAP" id="MF_00145">
    <property type="entry name" value="Phosphoglyc_kinase"/>
    <property type="match status" value="1"/>
</dbReference>
<reference evidence="14 15" key="1">
    <citation type="journal article" date="2014" name="PLoS ONE">
        <title>Reduction of Hydrogen Peroxide Accumulation and Toxicity by a Catalase from Mycoplasma iowae.</title>
        <authorList>
            <person name="Pritchard R.E."/>
            <person name="Prassinos A.J."/>
            <person name="Osborne J.D."/>
            <person name="Raviv Z."/>
            <person name="Balish M.F."/>
        </authorList>
    </citation>
    <scope>NUCLEOTIDE SEQUENCE [LARGE SCALE GENOMIC DNA]</scope>
    <source>
        <strain evidence="14 15">DK-CPA</strain>
    </source>
</reference>
<dbReference type="PANTHER" id="PTHR11406">
    <property type="entry name" value="PHOSPHOGLYCERATE KINASE"/>
    <property type="match status" value="1"/>
</dbReference>
<dbReference type="EC" id="2.7.2.3" evidence="3 10"/>
<evidence type="ECO:0000313" key="15">
    <source>
        <dbReference type="Proteomes" id="UP000028523"/>
    </source>
</evidence>
<feature type="binding site" evidence="10">
    <location>
        <position position="126"/>
    </location>
    <ligand>
        <name>substrate</name>
    </ligand>
</feature>
<evidence type="ECO:0000256" key="9">
    <source>
        <dbReference type="ARBA" id="ARBA00023152"/>
    </source>
</evidence>
<feature type="binding site" evidence="10 11">
    <location>
        <begin position="63"/>
        <end position="66"/>
    </location>
    <ligand>
        <name>substrate</name>
    </ligand>
</feature>
<dbReference type="Gene3D" id="3.40.50.1260">
    <property type="entry name" value="Phosphoglycerate kinase, N-terminal domain"/>
    <property type="match status" value="2"/>
</dbReference>
<evidence type="ECO:0000256" key="3">
    <source>
        <dbReference type="ARBA" id="ARBA00013061"/>
    </source>
</evidence>
<feature type="binding site" evidence="11">
    <location>
        <position position="126"/>
    </location>
    <ligand>
        <name>(2R)-3-phosphoglycerate</name>
        <dbReference type="ChEBI" id="CHEBI:58272"/>
    </ligand>
</feature>
<keyword evidence="8 10" id="KW-0067">ATP-binding</keyword>
<gene>
    <name evidence="10 14" type="primary">pgk</name>
    <name evidence="14" type="ORF">P271_126</name>
</gene>
<evidence type="ECO:0000256" key="11">
    <source>
        <dbReference type="PIRSR" id="PIRSR000724-1"/>
    </source>
</evidence>
<keyword evidence="6 10" id="KW-0547">Nucleotide-binding</keyword>
<feature type="binding site" evidence="10 12">
    <location>
        <begin position="367"/>
        <end position="370"/>
    </location>
    <ligand>
        <name>ATP</name>
        <dbReference type="ChEBI" id="CHEBI:30616"/>
    </ligand>
</feature>
<comment type="caution">
    <text evidence="14">The sequence shown here is derived from an EMBL/GenBank/DDBJ whole genome shotgun (WGS) entry which is preliminary data.</text>
</comment>
<dbReference type="GO" id="GO:0005829">
    <property type="term" value="C:cytosol"/>
    <property type="evidence" value="ECO:0007669"/>
    <property type="project" value="TreeGrafter"/>
</dbReference>
<evidence type="ECO:0000256" key="5">
    <source>
        <dbReference type="ARBA" id="ARBA00022679"/>
    </source>
</evidence>
<comment type="subunit">
    <text evidence="10">Monomer.</text>
</comment>
<dbReference type="PANTHER" id="PTHR11406:SF23">
    <property type="entry name" value="PHOSPHOGLYCERATE KINASE 1, CHLOROPLASTIC-RELATED"/>
    <property type="match status" value="1"/>
</dbReference>
<dbReference type="GeneID" id="96866327"/>
<dbReference type="GO" id="GO:0043531">
    <property type="term" value="F:ADP binding"/>
    <property type="evidence" value="ECO:0007669"/>
    <property type="project" value="TreeGrafter"/>
</dbReference>
<comment type="catalytic activity">
    <reaction evidence="1 10 13">
        <text>(2R)-3-phosphoglycerate + ATP = (2R)-3-phospho-glyceroyl phosphate + ADP</text>
        <dbReference type="Rhea" id="RHEA:14801"/>
        <dbReference type="ChEBI" id="CHEBI:30616"/>
        <dbReference type="ChEBI" id="CHEBI:57604"/>
        <dbReference type="ChEBI" id="CHEBI:58272"/>
        <dbReference type="ChEBI" id="CHEBI:456216"/>
        <dbReference type="EC" id="2.7.2.3"/>
    </reaction>
</comment>
<comment type="similarity">
    <text evidence="10 13">Belongs to the phosphoglycerate kinase family.</text>
</comment>
<keyword evidence="7 10" id="KW-0418">Kinase</keyword>
<sequence>MEYNKKTLRDVNVEEKKVIVRVDFNVPIDKQTGKITDQTRIIEALPTIAYLIEKKAKVILLSHLGKVKTLEDITSGKKSLKVVYEALKNLLPGTEILFHESSKDLKIANIIKTMNNGSILLLENTRYNDVDDKGKVVKLESKNDPTLGKFWADLADVYVNDAFGTAHREHASNVGIANKCKDSCIGFLVEKELTKLGKALNNPEKPIVAIFGGAKISDKIKSIENIGKIADKILIGGGMAYTFFKAQGYEIGKSILEEESIPIAKELLEKFKDKLMLPVDVNCAKEYEDVKPTRFAFNEIPSDYEGLDIGKKTIKTYKKIIKNSKTIIWNGPVGVSEFSNFANGTNKICKAIAKATMKNGAYSIIGGGDSAAAAIKLGYKDKFSHISTGGGASLVFFEGVPLPGVAAIKDKK</sequence>
<dbReference type="SUPFAM" id="SSF53748">
    <property type="entry name" value="Phosphoglycerate kinase"/>
    <property type="match status" value="1"/>
</dbReference>
<keyword evidence="10" id="KW-0963">Cytoplasm</keyword>
<protein>
    <recommendedName>
        <fullName evidence="4 10">Phosphoglycerate kinase</fullName>
        <ecNumber evidence="3 10">2.7.2.3</ecNumber>
    </recommendedName>
</protein>
<feature type="binding site" evidence="10">
    <location>
        <position position="168"/>
    </location>
    <ligand>
        <name>substrate</name>
    </ligand>
</feature>
<evidence type="ECO:0000256" key="4">
    <source>
        <dbReference type="ARBA" id="ARBA00016471"/>
    </source>
</evidence>
<dbReference type="InterPro" id="IPR001576">
    <property type="entry name" value="Phosphoglycerate_kinase"/>
</dbReference>
<evidence type="ECO:0000256" key="2">
    <source>
        <dbReference type="ARBA" id="ARBA00004838"/>
    </source>
</evidence>
<dbReference type="GO" id="GO:0005524">
    <property type="term" value="F:ATP binding"/>
    <property type="evidence" value="ECO:0007669"/>
    <property type="project" value="UniProtKB-KW"/>
</dbReference>
<dbReference type="InterPro" id="IPR036043">
    <property type="entry name" value="Phosphoglycerate_kinase_sf"/>
</dbReference>
<name>A0A084U2W1_MALIO</name>
<feature type="binding site" evidence="11">
    <location>
        <position position="168"/>
    </location>
    <ligand>
        <name>(2R)-3-phosphoglycerate</name>
        <dbReference type="ChEBI" id="CHEBI:58272"/>
    </ligand>
</feature>
<dbReference type="GO" id="GO:0006096">
    <property type="term" value="P:glycolytic process"/>
    <property type="evidence" value="ECO:0007669"/>
    <property type="project" value="UniProtKB-UniRule"/>
</dbReference>
<evidence type="ECO:0000256" key="1">
    <source>
        <dbReference type="ARBA" id="ARBA00000642"/>
    </source>
</evidence>
<evidence type="ECO:0000256" key="13">
    <source>
        <dbReference type="RuleBase" id="RU000532"/>
    </source>
</evidence>
<feature type="binding site" evidence="10 12">
    <location>
        <position position="219"/>
    </location>
    <ligand>
        <name>ATP</name>
        <dbReference type="ChEBI" id="CHEBI:30616"/>
    </ligand>
</feature>
<dbReference type="PRINTS" id="PR00477">
    <property type="entry name" value="PHGLYCKINASE"/>
</dbReference>
<dbReference type="GO" id="GO:0004618">
    <property type="term" value="F:phosphoglycerate kinase activity"/>
    <property type="evidence" value="ECO:0007669"/>
    <property type="project" value="UniProtKB-UniRule"/>
</dbReference>
<keyword evidence="15" id="KW-1185">Reference proteome</keyword>
<evidence type="ECO:0000256" key="6">
    <source>
        <dbReference type="ARBA" id="ARBA00022741"/>
    </source>
</evidence>
<dbReference type="Proteomes" id="UP000028523">
    <property type="component" value="Unassembled WGS sequence"/>
</dbReference>
<dbReference type="GO" id="GO:0006094">
    <property type="term" value="P:gluconeogenesis"/>
    <property type="evidence" value="ECO:0007669"/>
    <property type="project" value="TreeGrafter"/>
</dbReference>
<comment type="pathway">
    <text evidence="2 10">Carbohydrate degradation; glycolysis; pyruvate from D-glyceraldehyde 3-phosphate: step 2/5.</text>
</comment>
<dbReference type="InterPro" id="IPR015824">
    <property type="entry name" value="Phosphoglycerate_kinase_N"/>
</dbReference>
<organism evidence="14 15">
    <name type="scientific">Malacoplasma iowae DK-CPA</name>
    <dbReference type="NCBI Taxonomy" id="1394179"/>
    <lineage>
        <taxon>Bacteria</taxon>
        <taxon>Bacillati</taxon>
        <taxon>Mycoplasmatota</taxon>
        <taxon>Mycoplasmoidales</taxon>
        <taxon>Mycoplasmoidaceae</taxon>
        <taxon>Malacoplasma</taxon>
    </lineage>
</organism>
<proteinExistence type="inferred from homology"/>
<dbReference type="UniPathway" id="UPA00109">
    <property type="reaction ID" value="UER00185"/>
</dbReference>
<feature type="binding site" evidence="10">
    <location>
        <position position="40"/>
    </location>
    <ligand>
        <name>substrate</name>
    </ligand>
</feature>
<comment type="subcellular location">
    <subcellularLocation>
        <location evidence="10">Cytoplasm</location>
    </subcellularLocation>
</comment>
<evidence type="ECO:0000256" key="8">
    <source>
        <dbReference type="ARBA" id="ARBA00022840"/>
    </source>
</evidence>
<dbReference type="EMBL" id="AWQU01000087">
    <property type="protein sequence ID" value="KFB07297.1"/>
    <property type="molecule type" value="Genomic_DNA"/>
</dbReference>
<evidence type="ECO:0000313" key="14">
    <source>
        <dbReference type="EMBL" id="KFB07297.1"/>
    </source>
</evidence>
<dbReference type="InterPro" id="IPR015911">
    <property type="entry name" value="Phosphoglycerate_kinase_CS"/>
</dbReference>
<dbReference type="PROSITE" id="PS00111">
    <property type="entry name" value="PGLYCERATE_KINASE"/>
    <property type="match status" value="1"/>
</dbReference>
<accession>A0A084U2W1</accession>
<dbReference type="RefSeq" id="WP_004024648.1">
    <property type="nucleotide sequence ID" value="NZ_AWQU01000087.1"/>
</dbReference>
<feature type="binding site" evidence="10">
    <location>
        <position position="306"/>
    </location>
    <ligand>
        <name>ATP</name>
        <dbReference type="ChEBI" id="CHEBI:30616"/>
    </ligand>
</feature>
<keyword evidence="5 10" id="KW-0808">Transferase</keyword>